<sequence length="180" mass="20548">MKTKILSCILTLIGASVLNAQQFPFLTDPGSLAGSGAALALYKQLDDEDKKNRDKMKAFGVDYIKRQVYFMGFSLAVGERISNEIEASVTRYTTLKNRNSSLSLLNYSKKKENTKMLALIETMLTNIQREARNQKGLFVIYGEKMNLLQNMMESLEEINRVLDIVEDNIEQTKLYNRIFN</sequence>
<dbReference type="OrthoDB" id="1254387at2"/>
<organism evidence="2 3">
    <name type="scientific">Aquimarina spongiae</name>
    <dbReference type="NCBI Taxonomy" id="570521"/>
    <lineage>
        <taxon>Bacteria</taxon>
        <taxon>Pseudomonadati</taxon>
        <taxon>Bacteroidota</taxon>
        <taxon>Flavobacteriia</taxon>
        <taxon>Flavobacteriales</taxon>
        <taxon>Flavobacteriaceae</taxon>
        <taxon>Aquimarina</taxon>
    </lineage>
</organism>
<dbReference type="AlphaFoldDB" id="A0A1M6J292"/>
<dbReference type="RefSeq" id="WP_073319329.1">
    <property type="nucleotide sequence ID" value="NZ_FQYP01000008.1"/>
</dbReference>
<evidence type="ECO:0000313" key="2">
    <source>
        <dbReference type="EMBL" id="SHJ40844.1"/>
    </source>
</evidence>
<name>A0A1M6J292_9FLAO</name>
<evidence type="ECO:0000313" key="3">
    <source>
        <dbReference type="Proteomes" id="UP000184432"/>
    </source>
</evidence>
<proteinExistence type="predicted"/>
<feature type="chain" id="PRO_5012545210" evidence="1">
    <location>
        <begin position="21"/>
        <end position="180"/>
    </location>
</feature>
<gene>
    <name evidence="2" type="ORF">SAMN04488508_108205</name>
</gene>
<dbReference type="EMBL" id="FQYP01000008">
    <property type="protein sequence ID" value="SHJ40844.1"/>
    <property type="molecule type" value="Genomic_DNA"/>
</dbReference>
<reference evidence="3" key="1">
    <citation type="submission" date="2016-11" db="EMBL/GenBank/DDBJ databases">
        <authorList>
            <person name="Varghese N."/>
            <person name="Submissions S."/>
        </authorList>
    </citation>
    <scope>NUCLEOTIDE SEQUENCE [LARGE SCALE GENOMIC DNA]</scope>
    <source>
        <strain evidence="3">DSM 22623</strain>
    </source>
</reference>
<evidence type="ECO:0000256" key="1">
    <source>
        <dbReference type="SAM" id="SignalP"/>
    </source>
</evidence>
<keyword evidence="1" id="KW-0732">Signal</keyword>
<accession>A0A1M6J292</accession>
<dbReference type="STRING" id="570521.SAMN04488508_108205"/>
<keyword evidence="3" id="KW-1185">Reference proteome</keyword>
<dbReference type="Proteomes" id="UP000184432">
    <property type="component" value="Unassembled WGS sequence"/>
</dbReference>
<feature type="signal peptide" evidence="1">
    <location>
        <begin position="1"/>
        <end position="20"/>
    </location>
</feature>
<protein>
    <submittedName>
        <fullName evidence="2">Uncharacterized protein</fullName>
    </submittedName>
</protein>